<dbReference type="NCBIfam" id="TIGR03296">
    <property type="entry name" value="M6dom_TIGR03296"/>
    <property type="match status" value="1"/>
</dbReference>
<comment type="subcellular location">
    <subcellularLocation>
        <location evidence="2">Secreted</location>
    </subcellularLocation>
</comment>
<keyword evidence="3" id="KW-0964">Secreted</keyword>
<dbReference type="PANTHER" id="PTHR13062">
    <property type="entry name" value="COLLAGENASE"/>
    <property type="match status" value="1"/>
</dbReference>
<dbReference type="InterPro" id="IPR008757">
    <property type="entry name" value="Peptidase_M6-like_domain"/>
</dbReference>
<comment type="cofactor">
    <cofactor evidence="1">
        <name>Zn(2+)</name>
        <dbReference type="ChEBI" id="CHEBI:29105"/>
    </cofactor>
</comment>
<comment type="caution">
    <text evidence="13">The sequence shown here is derived from an EMBL/GenBank/DDBJ whole genome shotgun (WGS) entry which is preliminary data.</text>
</comment>
<name>A0ABU1U1Q5_9BACL</name>
<evidence type="ECO:0000313" key="13">
    <source>
        <dbReference type="EMBL" id="MDR7073341.1"/>
    </source>
</evidence>
<evidence type="ECO:0000259" key="11">
    <source>
        <dbReference type="Pfam" id="PF05547"/>
    </source>
</evidence>
<dbReference type="Pfam" id="PF20773">
    <property type="entry name" value="InhA-like_MAM"/>
    <property type="match status" value="1"/>
</dbReference>
<dbReference type="InterPro" id="IPR048665">
    <property type="entry name" value="InhA-like_VEG"/>
</dbReference>
<dbReference type="GO" id="GO:0016787">
    <property type="term" value="F:hydrolase activity"/>
    <property type="evidence" value="ECO:0007669"/>
    <property type="project" value="UniProtKB-KW"/>
</dbReference>
<evidence type="ECO:0000256" key="9">
    <source>
        <dbReference type="ARBA" id="ARBA00023049"/>
    </source>
</evidence>
<dbReference type="Gene3D" id="2.60.120.200">
    <property type="match status" value="1"/>
</dbReference>
<feature type="signal peptide" evidence="10">
    <location>
        <begin position="1"/>
        <end position="23"/>
    </location>
</feature>
<accession>A0ABU1U1Q5</accession>
<evidence type="ECO:0000313" key="14">
    <source>
        <dbReference type="Proteomes" id="UP001258181"/>
    </source>
</evidence>
<keyword evidence="5" id="KW-0479">Metal-binding</keyword>
<dbReference type="EC" id="3.4.24.-" evidence="13"/>
<keyword evidence="7 13" id="KW-0378">Hydrolase</keyword>
<evidence type="ECO:0000256" key="6">
    <source>
        <dbReference type="ARBA" id="ARBA00022729"/>
    </source>
</evidence>
<dbReference type="SUPFAM" id="SSF55486">
    <property type="entry name" value="Metalloproteases ('zincins'), catalytic domain"/>
    <property type="match status" value="1"/>
</dbReference>
<reference evidence="13 14" key="1">
    <citation type="submission" date="2023-07" db="EMBL/GenBank/DDBJ databases">
        <title>Sorghum-associated microbial communities from plants grown in Nebraska, USA.</title>
        <authorList>
            <person name="Schachtman D."/>
        </authorList>
    </citation>
    <scope>NUCLEOTIDE SEQUENCE [LARGE SCALE GENOMIC DNA]</scope>
    <source>
        <strain evidence="13 14">BE211</strain>
    </source>
</reference>
<dbReference type="Proteomes" id="UP001258181">
    <property type="component" value="Unassembled WGS sequence"/>
</dbReference>
<dbReference type="Pfam" id="PF05547">
    <property type="entry name" value="Peptidase_M6"/>
    <property type="match status" value="1"/>
</dbReference>
<evidence type="ECO:0000256" key="5">
    <source>
        <dbReference type="ARBA" id="ARBA00022723"/>
    </source>
</evidence>
<dbReference type="PANTHER" id="PTHR13062:SF12">
    <property type="entry name" value="ALPHA-2-MACROGLOBULIN DOMAIN-CONTAINING PROTEIN"/>
    <property type="match status" value="1"/>
</dbReference>
<gene>
    <name evidence="13" type="ORF">J2X07_002327</name>
</gene>
<evidence type="ECO:0000259" key="12">
    <source>
        <dbReference type="Pfam" id="PF20774"/>
    </source>
</evidence>
<keyword evidence="6 10" id="KW-0732">Signal</keyword>
<evidence type="ECO:0000256" key="3">
    <source>
        <dbReference type="ARBA" id="ARBA00022525"/>
    </source>
</evidence>
<feature type="chain" id="PRO_5045920414" evidence="10">
    <location>
        <begin position="24"/>
        <end position="809"/>
    </location>
</feature>
<dbReference type="InterPro" id="IPR012300">
    <property type="entry name" value="Pept_M6_InhA"/>
</dbReference>
<dbReference type="Pfam" id="PF20774">
    <property type="entry name" value="InhA-like_VEG"/>
    <property type="match status" value="1"/>
</dbReference>
<feature type="domain" description="Immune inhibitor A-like metallopeptidase VEG" evidence="12">
    <location>
        <begin position="640"/>
        <end position="805"/>
    </location>
</feature>
<dbReference type="RefSeq" id="WP_310258842.1">
    <property type="nucleotide sequence ID" value="NZ_JAVDWA010000003.1"/>
</dbReference>
<keyword evidence="8" id="KW-0862">Zinc</keyword>
<keyword evidence="14" id="KW-1185">Reference proteome</keyword>
<proteinExistence type="predicted"/>
<protein>
    <submittedName>
        <fullName evidence="13">Immune inhibitor A</fullName>
        <ecNumber evidence="13">3.4.24.-</ecNumber>
    </submittedName>
</protein>
<feature type="domain" description="Peptidase M6-like" evidence="11">
    <location>
        <begin position="154"/>
        <end position="440"/>
    </location>
</feature>
<evidence type="ECO:0000256" key="7">
    <source>
        <dbReference type="ARBA" id="ARBA00022801"/>
    </source>
</evidence>
<evidence type="ECO:0000256" key="10">
    <source>
        <dbReference type="SAM" id="SignalP"/>
    </source>
</evidence>
<evidence type="ECO:0000256" key="8">
    <source>
        <dbReference type="ARBA" id="ARBA00022833"/>
    </source>
</evidence>
<evidence type="ECO:0000256" key="4">
    <source>
        <dbReference type="ARBA" id="ARBA00022670"/>
    </source>
</evidence>
<dbReference type="EMBL" id="JAVDWA010000003">
    <property type="protein sequence ID" value="MDR7073341.1"/>
    <property type="molecule type" value="Genomic_DNA"/>
</dbReference>
<dbReference type="NCBIfam" id="NF038128">
    <property type="entry name" value="choice_anch_J"/>
    <property type="match status" value="1"/>
</dbReference>
<evidence type="ECO:0000256" key="1">
    <source>
        <dbReference type="ARBA" id="ARBA00001947"/>
    </source>
</evidence>
<organism evidence="13 14">
    <name type="scientific">Fictibacillus barbaricus</name>
    <dbReference type="NCBI Taxonomy" id="182136"/>
    <lineage>
        <taxon>Bacteria</taxon>
        <taxon>Bacillati</taxon>
        <taxon>Bacillota</taxon>
        <taxon>Bacilli</taxon>
        <taxon>Bacillales</taxon>
        <taxon>Fictibacillaceae</taxon>
        <taxon>Fictibacillus</taxon>
    </lineage>
</organism>
<sequence>MGNWSKKLSTSLLLTSLSMSLLAPGTIMKGEAAPLKDSYSKASAILESAPIDLNVVDQDRLAKALKSRGIIAKNASQADTAKAVQKYIKLKSKKPAVTQATAKTTKANTKDISAKSKQFLTAQKSKLTKKLNGSHNVKATSTGSASLVNVAPAKQAKYVGGVRKDKVLVILAEYSDFKHNNVDQEPGYMYSSDFSPEHYRKMLFGNEDFTLFDGSKVKTFKQYYEEQSGGSYTVDGTVTNWLTVPGKAKDYGDDSPTGGHDNLNPLGPRDLVKDALKAAVTSGVNLSEYDNLDIYDIDGDGNTNEPDGLVDHLMVIHAGVGQEAGGGRLGNDAIWSHRWALNGIYPVPGTTGPWAGRMGAYDYTVEPEDGATGVFAHEYGHDLGLPDEYDTQYSGDGEPIGSWSIMSGGSWNGKIAGTEPTSFSPQNKEFYQKTMGGNWANIAEIDYKDITKSGKMLQIDQSVTKSKNAGIVKVKLPKKEVKGIAPAFGSKYYYSTKGDNIDTVMKTPVFDLTNATTASFDYKALYDVEYNYDYMYIRAVKADGTKVLLDTIGNDDTDHNGRAESSKGQWVDRSHDLSQFAGQKISLEFEYVTDGGLALDGFAMDNLSLKVNGQEVYYDDAEGTPTLTLNGAIVSNGISLVDHYYYLEWRNTQGSDKALQTSRGVKYGTGMLVWYGDDSFMDNWVGVHPGEGFLGVVDSHPKAIVGTLKGMPSVEDSTRYQIADAPFSLDKTTSWYVDSPSRGIFDYQSQNGVRVFSDSLSYIDNTDYNGAATDGVINDAGRKLPKYGLKFTLMGEAKDNSAGVVMISK</sequence>
<keyword evidence="9" id="KW-0482">Metalloprotease</keyword>
<keyword evidence="4" id="KW-0645">Protease</keyword>
<dbReference type="PIRSF" id="PIRSF007519">
    <property type="entry name" value="Protease_InhA"/>
    <property type="match status" value="1"/>
</dbReference>
<evidence type="ECO:0000256" key="2">
    <source>
        <dbReference type="ARBA" id="ARBA00004613"/>
    </source>
</evidence>